<dbReference type="PANTHER" id="PTHR46268">
    <property type="entry name" value="STRESS RESPONSE PROTEIN NHAX"/>
    <property type="match status" value="1"/>
</dbReference>
<dbReference type="AlphaFoldDB" id="A0A7W4YXE3"/>
<dbReference type="InterPro" id="IPR006015">
    <property type="entry name" value="Universal_stress_UspA"/>
</dbReference>
<dbReference type="CDD" id="cd00293">
    <property type="entry name" value="USP-like"/>
    <property type="match status" value="2"/>
</dbReference>
<gene>
    <name evidence="5" type="ORF">FHR70_002213</name>
</gene>
<evidence type="ECO:0000313" key="6">
    <source>
        <dbReference type="Proteomes" id="UP000532010"/>
    </source>
</evidence>
<evidence type="ECO:0000259" key="4">
    <source>
        <dbReference type="Pfam" id="PF00582"/>
    </source>
</evidence>
<evidence type="ECO:0000256" key="3">
    <source>
        <dbReference type="ARBA" id="ARBA00022840"/>
    </source>
</evidence>
<reference evidence="5 6" key="1">
    <citation type="submission" date="2020-08" db="EMBL/GenBank/DDBJ databases">
        <title>The Agave Microbiome: Exploring the role of microbial communities in plant adaptations to desert environments.</title>
        <authorList>
            <person name="Partida-Martinez L.P."/>
        </authorList>
    </citation>
    <scope>NUCLEOTIDE SEQUENCE [LARGE SCALE GENOMIC DNA]</scope>
    <source>
        <strain evidence="5 6">AT3.9</strain>
    </source>
</reference>
<dbReference type="Proteomes" id="UP000532010">
    <property type="component" value="Unassembled WGS sequence"/>
</dbReference>
<evidence type="ECO:0000256" key="1">
    <source>
        <dbReference type="ARBA" id="ARBA00008791"/>
    </source>
</evidence>
<dbReference type="EMBL" id="JACHWB010000002">
    <property type="protein sequence ID" value="MBB3019159.1"/>
    <property type="molecule type" value="Genomic_DNA"/>
</dbReference>
<dbReference type="PRINTS" id="PR01438">
    <property type="entry name" value="UNVRSLSTRESS"/>
</dbReference>
<dbReference type="Pfam" id="PF00582">
    <property type="entry name" value="Usp"/>
    <property type="match status" value="2"/>
</dbReference>
<feature type="domain" description="UspA" evidence="4">
    <location>
        <begin position="2"/>
        <end position="130"/>
    </location>
</feature>
<organism evidence="5 6">
    <name type="scientific">Microvirga lupini</name>
    <dbReference type="NCBI Taxonomy" id="420324"/>
    <lineage>
        <taxon>Bacteria</taxon>
        <taxon>Pseudomonadati</taxon>
        <taxon>Pseudomonadota</taxon>
        <taxon>Alphaproteobacteria</taxon>
        <taxon>Hyphomicrobiales</taxon>
        <taxon>Methylobacteriaceae</taxon>
        <taxon>Microvirga</taxon>
    </lineage>
</organism>
<comment type="similarity">
    <text evidence="1">Belongs to the universal stress protein A family.</text>
</comment>
<name>A0A7W4YXE3_9HYPH</name>
<accession>A0A7W4YXE3</accession>
<evidence type="ECO:0000256" key="2">
    <source>
        <dbReference type="ARBA" id="ARBA00022741"/>
    </source>
</evidence>
<dbReference type="InterPro" id="IPR014729">
    <property type="entry name" value="Rossmann-like_a/b/a_fold"/>
</dbReference>
<protein>
    <submittedName>
        <fullName evidence="5">Nucleotide-binding universal stress UspA family protein</fullName>
    </submittedName>
</protein>
<evidence type="ECO:0000313" key="5">
    <source>
        <dbReference type="EMBL" id="MBB3019159.1"/>
    </source>
</evidence>
<keyword evidence="2" id="KW-0547">Nucleotide-binding</keyword>
<dbReference type="InterPro" id="IPR006016">
    <property type="entry name" value="UspA"/>
</dbReference>
<dbReference type="RefSeq" id="WP_183449942.1">
    <property type="nucleotide sequence ID" value="NZ_JACHWB010000002.1"/>
</dbReference>
<feature type="domain" description="UspA" evidence="4">
    <location>
        <begin position="138"/>
        <end position="282"/>
    </location>
</feature>
<dbReference type="SUPFAM" id="SSF52402">
    <property type="entry name" value="Adenine nucleotide alpha hydrolases-like"/>
    <property type="match status" value="2"/>
</dbReference>
<dbReference type="Gene3D" id="3.40.50.620">
    <property type="entry name" value="HUPs"/>
    <property type="match status" value="2"/>
</dbReference>
<sequence>MRILAATDFSTRSQRAVRRAGMLARERGAELTLAHVVDDDQHPYMVALEMREAERILGEQIGAMAELQGLHVRPLTVAGDPFDGILRAGASASADLVVMGAHRKQLLRDILVGTTIERVIRTGPFPVLMVNGEVEQPYRTALAPVDLSELSVNAVRSGLALGLPGGDRLAIVHAFTALGKGQMFHAGLSARVIDGYVAEERMRATNELAAFLKANGLDDHGQPVRVVEEGAPFEVIATAVKQVKPDVLIIGTRGRSGITKALLGSVTEEVLQSLDVDILAVPPIR</sequence>
<proteinExistence type="inferred from homology"/>
<keyword evidence="6" id="KW-1185">Reference proteome</keyword>
<keyword evidence="3" id="KW-0067">ATP-binding</keyword>
<dbReference type="GO" id="GO:0005524">
    <property type="term" value="F:ATP binding"/>
    <property type="evidence" value="ECO:0007669"/>
    <property type="project" value="UniProtKB-KW"/>
</dbReference>
<dbReference type="PANTHER" id="PTHR46268:SF27">
    <property type="entry name" value="UNIVERSAL STRESS PROTEIN RV2623"/>
    <property type="match status" value="1"/>
</dbReference>
<comment type="caution">
    <text evidence="5">The sequence shown here is derived from an EMBL/GenBank/DDBJ whole genome shotgun (WGS) entry which is preliminary data.</text>
</comment>